<dbReference type="Proteomes" id="UP001148629">
    <property type="component" value="Unassembled WGS sequence"/>
</dbReference>
<name>A0ACC1S9I4_9HYPO</name>
<dbReference type="EMBL" id="JANRMS010000756">
    <property type="protein sequence ID" value="KAJ3534811.1"/>
    <property type="molecule type" value="Genomic_DNA"/>
</dbReference>
<organism evidence="1 2">
    <name type="scientific">Fusarium decemcellulare</name>
    <dbReference type="NCBI Taxonomy" id="57161"/>
    <lineage>
        <taxon>Eukaryota</taxon>
        <taxon>Fungi</taxon>
        <taxon>Dikarya</taxon>
        <taxon>Ascomycota</taxon>
        <taxon>Pezizomycotina</taxon>
        <taxon>Sordariomycetes</taxon>
        <taxon>Hypocreomycetidae</taxon>
        <taxon>Hypocreales</taxon>
        <taxon>Nectriaceae</taxon>
        <taxon>Fusarium</taxon>
        <taxon>Fusarium decemcellulare species complex</taxon>
    </lineage>
</organism>
<keyword evidence="2" id="KW-1185">Reference proteome</keyword>
<evidence type="ECO:0000313" key="1">
    <source>
        <dbReference type="EMBL" id="KAJ3534811.1"/>
    </source>
</evidence>
<comment type="caution">
    <text evidence="1">The sequence shown here is derived from an EMBL/GenBank/DDBJ whole genome shotgun (WGS) entry which is preliminary data.</text>
</comment>
<reference evidence="1" key="1">
    <citation type="submission" date="2022-08" db="EMBL/GenBank/DDBJ databases">
        <title>Genome Sequence of Fusarium decemcellulare.</title>
        <authorList>
            <person name="Buettner E."/>
        </authorList>
    </citation>
    <scope>NUCLEOTIDE SEQUENCE</scope>
    <source>
        <strain evidence="1">Babe19</strain>
    </source>
</reference>
<protein>
    <submittedName>
        <fullName evidence="1">Uncharacterized protein</fullName>
    </submittedName>
</protein>
<evidence type="ECO:0000313" key="2">
    <source>
        <dbReference type="Proteomes" id="UP001148629"/>
    </source>
</evidence>
<proteinExistence type="predicted"/>
<gene>
    <name evidence="1" type="ORF">NM208_g7387</name>
</gene>
<sequence>MSRTITRVVIAGGTGRLGPPAIKHLLKNGFTVSVLTRNPSSAKLPPGVEAIEGDYTSAEILTKSLIGRNFDAIVIILNRLAYDASLVTMQAAVNAGIYRVIPSFFGVSVDRPEIAEMPFLKVKLPILNDVKERAAKGEMTYTGINTGMFLDWSLDDDVFVGLSGKGKTRLCDGGDVPISATTHDDVGKAIAAVLMKPDETVNKLYYIHSVVMTQNQVLGYAREAAPEFEFLIEPTDTKVLVDAAWKRYHAGDRDRVSLRDFAVRAAYGMGNSFFEKTDNELLGIEQWSDERLREEIFRRLKERPPVAS</sequence>
<accession>A0ACC1S9I4</accession>